<dbReference type="InterPro" id="IPR011935">
    <property type="entry name" value="CHP02231"/>
</dbReference>
<dbReference type="InterPro" id="IPR037291">
    <property type="entry name" value="DUF4139"/>
</dbReference>
<feature type="domain" description="DUF4139" evidence="2">
    <location>
        <begin position="225"/>
        <end position="532"/>
    </location>
</feature>
<dbReference type="Proteomes" id="UP000244911">
    <property type="component" value="Unassembled WGS sequence"/>
</dbReference>
<gene>
    <name evidence="4" type="ORF">ALP8811_00099</name>
</gene>
<dbReference type="Pfam" id="PF13600">
    <property type="entry name" value="DUF4140"/>
    <property type="match status" value="1"/>
</dbReference>
<keyword evidence="5" id="KW-1185">Reference proteome</keyword>
<protein>
    <recommendedName>
        <fullName evidence="6">DUF4139 domain-containing protein</fullName>
    </recommendedName>
</protein>
<dbReference type="PANTHER" id="PTHR31005">
    <property type="entry name" value="DUF4139 DOMAIN-CONTAINING PROTEIN"/>
    <property type="match status" value="1"/>
</dbReference>
<reference evidence="4 5" key="1">
    <citation type="submission" date="2018-03" db="EMBL/GenBank/DDBJ databases">
        <authorList>
            <person name="Keele B.F."/>
        </authorList>
    </citation>
    <scope>NUCLEOTIDE SEQUENCE [LARGE SCALE GENOMIC DNA]</scope>
    <source>
        <strain evidence="4 5">CECT 8811</strain>
    </source>
</reference>
<accession>A0A2R8AGH4</accession>
<feature type="signal peptide" evidence="1">
    <location>
        <begin position="1"/>
        <end position="17"/>
    </location>
</feature>
<name>A0A2R8AGH4_9RHOB</name>
<sequence>MRYTLPLLLLTAAPSFADTFHTAPRAVSATLYPQVAEVTHHITLTLPAGTHEVLFPFEFSDHDSIPQIRSVTEGVTITQVKLQEGGVQDQDAYLTPDQAAAQAAVDTAQDALEAHDQTMMELSGRMRALEAQLAFLGSLSAGDLELDAKDILTISTTVLSETEATHAEITKQSAQISAAKERKIELAEDLAKAQTKLSRMLPPEEGENLWAVRLSTPAATDAQIELIAYAEGAYWQPIYEVHLNSDTPDTLLVHRKAGIKASGEVSWQDIDLKLSTTDPNGQTGPSRVLGRHARVYDPEPVTLKRSEVAGYSADALYEEEIVVVEEAAFGANYGEFAVTYDYSQPVSIGPSDTLLLEFGQLELPIETQIHAAPRRDDTAYLVASLTNNSGAPLLGGLASFYRDGVLVAEDDFLPIAAADTADLPFGPVEHIRLTYIVKDNQVGERGFIKSATSQTHQALVRVENLSGNAEDLRVFFPTTYSEQEELNVTVNATPAPTETDFEDRRGVSVWDLSVPAGGQSEISIATTLRWPEGKTLSWAP</sequence>
<dbReference type="PANTHER" id="PTHR31005:SF8">
    <property type="entry name" value="DUF4139 DOMAIN-CONTAINING PROTEIN"/>
    <property type="match status" value="1"/>
</dbReference>
<keyword evidence="1" id="KW-0732">Signal</keyword>
<dbReference type="RefSeq" id="WP_108855247.1">
    <property type="nucleotide sequence ID" value="NZ_OMOI01000001.1"/>
</dbReference>
<evidence type="ECO:0000313" key="5">
    <source>
        <dbReference type="Proteomes" id="UP000244911"/>
    </source>
</evidence>
<feature type="chain" id="PRO_5015343039" description="DUF4139 domain-containing protein" evidence="1">
    <location>
        <begin position="18"/>
        <end position="540"/>
    </location>
</feature>
<dbReference type="NCBIfam" id="TIGR02231">
    <property type="entry name" value="mucoidy inhibitor MuiA family protein"/>
    <property type="match status" value="1"/>
</dbReference>
<feature type="domain" description="DUF4140" evidence="3">
    <location>
        <begin position="29"/>
        <end position="136"/>
    </location>
</feature>
<evidence type="ECO:0008006" key="6">
    <source>
        <dbReference type="Google" id="ProtNLM"/>
    </source>
</evidence>
<dbReference type="AlphaFoldDB" id="A0A2R8AGH4"/>
<evidence type="ECO:0000256" key="1">
    <source>
        <dbReference type="SAM" id="SignalP"/>
    </source>
</evidence>
<dbReference type="EMBL" id="OMOI01000001">
    <property type="protein sequence ID" value="SPF75115.1"/>
    <property type="molecule type" value="Genomic_DNA"/>
</dbReference>
<evidence type="ECO:0000259" key="3">
    <source>
        <dbReference type="Pfam" id="PF13600"/>
    </source>
</evidence>
<evidence type="ECO:0000259" key="2">
    <source>
        <dbReference type="Pfam" id="PF13598"/>
    </source>
</evidence>
<organism evidence="4 5">
    <name type="scientific">Aliiroseovarius pelagivivens</name>
    <dbReference type="NCBI Taxonomy" id="1639690"/>
    <lineage>
        <taxon>Bacteria</taxon>
        <taxon>Pseudomonadati</taxon>
        <taxon>Pseudomonadota</taxon>
        <taxon>Alphaproteobacteria</taxon>
        <taxon>Rhodobacterales</taxon>
        <taxon>Paracoccaceae</taxon>
        <taxon>Aliiroseovarius</taxon>
    </lineage>
</organism>
<dbReference type="Pfam" id="PF13598">
    <property type="entry name" value="DUF4139"/>
    <property type="match status" value="1"/>
</dbReference>
<dbReference type="OrthoDB" id="580912at2"/>
<evidence type="ECO:0000313" key="4">
    <source>
        <dbReference type="EMBL" id="SPF75115.1"/>
    </source>
</evidence>
<proteinExistence type="predicted"/>
<dbReference type="InterPro" id="IPR025554">
    <property type="entry name" value="DUF4140"/>
</dbReference>